<dbReference type="Gene3D" id="3.40.50.150">
    <property type="entry name" value="Vaccinia Virus protein VP39"/>
    <property type="match status" value="1"/>
</dbReference>
<dbReference type="CDD" id="cd02440">
    <property type="entry name" value="AdoMet_MTases"/>
    <property type="match status" value="1"/>
</dbReference>
<evidence type="ECO:0000259" key="11">
    <source>
        <dbReference type="PROSITE" id="PS51562"/>
    </source>
</evidence>
<reference evidence="12" key="1">
    <citation type="submission" date="2014-08" db="EMBL/GenBank/DDBJ databases">
        <authorList>
            <person name="Murali S."/>
            <person name="Richards S."/>
            <person name="Bandaranaike D."/>
            <person name="Bellair M."/>
            <person name="Blankenburg K."/>
            <person name="Chao H."/>
            <person name="Dinh H."/>
            <person name="Doddapaneni H."/>
            <person name="Dugan-Rocha S."/>
            <person name="Elkadiri S."/>
            <person name="Gnanaolivu R."/>
            <person name="Hughes D."/>
            <person name="Lee S."/>
            <person name="Li M."/>
            <person name="Ming W."/>
            <person name="Munidasa M."/>
            <person name="Muniz J."/>
            <person name="Nguyen L."/>
            <person name="Osuji N."/>
            <person name="Pu L.-L."/>
            <person name="Puazo M."/>
            <person name="Skinner E."/>
            <person name="Qu C."/>
            <person name="Quiroz J."/>
            <person name="Raj R."/>
            <person name="Weissenberger G."/>
            <person name="Xin Y."/>
            <person name="Zou X."/>
            <person name="Han Y."/>
            <person name="Worley K."/>
            <person name="Muzny D."/>
            <person name="Gibbs R."/>
        </authorList>
    </citation>
    <scope>NUCLEOTIDE SEQUENCE</scope>
    <source>
        <strain evidence="12">HAZT.00-mixed</strain>
        <tissue evidence="12">Whole organism</tissue>
    </source>
</reference>
<accession>A0A6A0GSP8</accession>
<evidence type="ECO:0000256" key="3">
    <source>
        <dbReference type="ARBA" id="ARBA00022603"/>
    </source>
</evidence>
<evidence type="ECO:0000256" key="2">
    <source>
        <dbReference type="ARBA" id="ARBA00011926"/>
    </source>
</evidence>
<evidence type="ECO:0000256" key="1">
    <source>
        <dbReference type="ARBA" id="ARBA00004123"/>
    </source>
</evidence>
<dbReference type="AlphaFoldDB" id="A0A6A0GSP8"/>
<keyword evidence="5" id="KW-0808">Transferase</keyword>
<dbReference type="Proteomes" id="UP000711488">
    <property type="component" value="Unassembled WGS sequence"/>
</dbReference>
<evidence type="ECO:0000256" key="9">
    <source>
        <dbReference type="ARBA" id="ARBA00023242"/>
    </source>
</evidence>
<dbReference type="OrthoDB" id="10248867at2759"/>
<evidence type="ECO:0000256" key="5">
    <source>
        <dbReference type="ARBA" id="ARBA00022679"/>
    </source>
</evidence>
<reference evidence="12" key="3">
    <citation type="submission" date="2019-06" db="EMBL/GenBank/DDBJ databases">
        <authorList>
            <person name="Poynton C."/>
            <person name="Hasenbein S."/>
            <person name="Benoit J.B."/>
            <person name="Sepulveda M.S."/>
            <person name="Poelchau M.F."/>
            <person name="Murali S.C."/>
            <person name="Chen S."/>
            <person name="Glastad K.M."/>
            <person name="Werren J.H."/>
            <person name="Vineis J.H."/>
            <person name="Bowen J.L."/>
            <person name="Friedrich M."/>
            <person name="Jones J."/>
            <person name="Robertson H.M."/>
            <person name="Feyereisen R."/>
            <person name="Mechler-Hickson A."/>
            <person name="Mathers N."/>
            <person name="Lee C.E."/>
            <person name="Colbourne J.K."/>
            <person name="Biales A."/>
            <person name="Johnston J.S."/>
            <person name="Wellborn G.A."/>
            <person name="Rosendale A.J."/>
            <person name="Cridge A.G."/>
            <person name="Munoz-Torres M.C."/>
            <person name="Bain P.A."/>
            <person name="Manny A.R."/>
            <person name="Major K.M."/>
            <person name="Lambert F.N."/>
            <person name="Vulpe C.D."/>
            <person name="Tuck P."/>
            <person name="Blalock B.J."/>
            <person name="Lin Y.-Y."/>
            <person name="Smith M.E."/>
            <person name="Ochoa-Acuna H."/>
            <person name="Chen M.-J.M."/>
            <person name="Childers C.P."/>
            <person name="Qu J."/>
            <person name="Dugan S."/>
            <person name="Lee S.L."/>
            <person name="Chao H."/>
            <person name="Dinh H."/>
            <person name="Han Y."/>
            <person name="Doddapaneni H."/>
            <person name="Worley K.C."/>
            <person name="Muzny D.M."/>
            <person name="Gibbs R.A."/>
            <person name="Richards S."/>
        </authorList>
    </citation>
    <scope>NUCLEOTIDE SEQUENCE</scope>
    <source>
        <strain evidence="12">HAZT.00-mixed</strain>
        <tissue evidence="12">Whole organism</tissue>
    </source>
</reference>
<keyword evidence="9" id="KW-0539">Nucleus</keyword>
<keyword evidence="8" id="KW-0506">mRNA capping</keyword>
<dbReference type="EC" id="2.1.1.56" evidence="2"/>
<keyword evidence="6" id="KW-0949">S-adenosyl-L-methionine</keyword>
<dbReference type="SUPFAM" id="SSF53335">
    <property type="entry name" value="S-adenosyl-L-methionine-dependent methyltransferases"/>
    <property type="match status" value="1"/>
</dbReference>
<proteinExistence type="predicted"/>
<dbReference type="InterPro" id="IPR029063">
    <property type="entry name" value="SAM-dependent_MTases_sf"/>
</dbReference>
<gene>
    <name evidence="12" type="ORF">HAZT_HAZT008182</name>
</gene>
<organism evidence="12">
    <name type="scientific">Hyalella azteca</name>
    <name type="common">Amphipod</name>
    <dbReference type="NCBI Taxonomy" id="294128"/>
    <lineage>
        <taxon>Eukaryota</taxon>
        <taxon>Metazoa</taxon>
        <taxon>Ecdysozoa</taxon>
        <taxon>Arthropoda</taxon>
        <taxon>Crustacea</taxon>
        <taxon>Multicrustacea</taxon>
        <taxon>Malacostraca</taxon>
        <taxon>Eumalacostraca</taxon>
        <taxon>Peracarida</taxon>
        <taxon>Amphipoda</taxon>
        <taxon>Senticaudata</taxon>
        <taxon>Talitrida</taxon>
        <taxon>Talitroidea</taxon>
        <taxon>Hyalellidae</taxon>
        <taxon>Hyalella</taxon>
    </lineage>
</organism>
<evidence type="ECO:0000256" key="7">
    <source>
        <dbReference type="ARBA" id="ARBA00022884"/>
    </source>
</evidence>
<dbReference type="InterPro" id="IPR016899">
    <property type="entry name" value="mRNA_G-N7_MeTrfase_euk"/>
</dbReference>
<dbReference type="Pfam" id="PF03291">
    <property type="entry name" value="mRNA_G-N7_MeTrfase"/>
    <property type="match status" value="1"/>
</dbReference>
<evidence type="ECO:0000256" key="10">
    <source>
        <dbReference type="ARBA" id="ARBA00044712"/>
    </source>
</evidence>
<dbReference type="InterPro" id="IPR039753">
    <property type="entry name" value="RG7MT1"/>
</dbReference>
<comment type="subcellular location">
    <subcellularLocation>
        <location evidence="1">Nucleus</location>
    </subcellularLocation>
</comment>
<evidence type="ECO:0000256" key="4">
    <source>
        <dbReference type="ARBA" id="ARBA00022664"/>
    </source>
</evidence>
<reference evidence="12" key="2">
    <citation type="journal article" date="2018" name="Environ. Sci. Technol.">
        <title>The Toxicogenome of Hyalella azteca: A Model for Sediment Ecotoxicology and Evolutionary Toxicology.</title>
        <authorList>
            <person name="Poynton H.C."/>
            <person name="Hasenbein S."/>
            <person name="Benoit J.B."/>
            <person name="Sepulveda M.S."/>
            <person name="Poelchau M.F."/>
            <person name="Hughes D.S.T."/>
            <person name="Murali S.C."/>
            <person name="Chen S."/>
            <person name="Glastad K.M."/>
            <person name="Goodisman M.A.D."/>
            <person name="Werren J.H."/>
            <person name="Vineis J.H."/>
            <person name="Bowen J.L."/>
            <person name="Friedrich M."/>
            <person name="Jones J."/>
            <person name="Robertson H.M."/>
            <person name="Feyereisen R."/>
            <person name="Mechler-Hickson A."/>
            <person name="Mathers N."/>
            <person name="Lee C.E."/>
            <person name="Colbourne J.K."/>
            <person name="Biales A."/>
            <person name="Johnston J.S."/>
            <person name="Wellborn G.A."/>
            <person name="Rosendale A.J."/>
            <person name="Cridge A.G."/>
            <person name="Munoz-Torres M.C."/>
            <person name="Bain P.A."/>
            <person name="Manny A.R."/>
            <person name="Major K.M."/>
            <person name="Lambert F.N."/>
            <person name="Vulpe C.D."/>
            <person name="Tuck P."/>
            <person name="Blalock B.J."/>
            <person name="Lin Y.Y."/>
            <person name="Smith M.E."/>
            <person name="Ochoa-Acuna H."/>
            <person name="Chen M.M."/>
            <person name="Childers C.P."/>
            <person name="Qu J."/>
            <person name="Dugan S."/>
            <person name="Lee S.L."/>
            <person name="Chao H."/>
            <person name="Dinh H."/>
            <person name="Han Y."/>
            <person name="Doddapaneni H."/>
            <person name="Worley K.C."/>
            <person name="Muzny D.M."/>
            <person name="Gibbs R.A."/>
            <person name="Richards S."/>
        </authorList>
    </citation>
    <scope>NUCLEOTIDE SEQUENCE</scope>
    <source>
        <strain evidence="12">HAZT.00-mixed</strain>
        <tissue evidence="12">Whole organism</tissue>
    </source>
</reference>
<evidence type="ECO:0000256" key="8">
    <source>
        <dbReference type="ARBA" id="ARBA00023042"/>
    </source>
</evidence>
<dbReference type="InterPro" id="IPR004971">
    <property type="entry name" value="mRNA_G-N7_MeTrfase_dom"/>
</dbReference>
<dbReference type="EMBL" id="JQDR03015442">
    <property type="protein sequence ID" value="KAA0186648.1"/>
    <property type="molecule type" value="Genomic_DNA"/>
</dbReference>
<evidence type="ECO:0000256" key="6">
    <source>
        <dbReference type="ARBA" id="ARBA00022691"/>
    </source>
</evidence>
<dbReference type="GO" id="GO:0003723">
    <property type="term" value="F:RNA binding"/>
    <property type="evidence" value="ECO:0007669"/>
    <property type="project" value="UniProtKB-KW"/>
</dbReference>
<keyword evidence="4" id="KW-0507">mRNA processing</keyword>
<dbReference type="PIRSF" id="PIRSF028762">
    <property type="entry name" value="ABD1"/>
    <property type="match status" value="1"/>
</dbReference>
<dbReference type="GO" id="GO:0004482">
    <property type="term" value="F:mRNA 5'-cap (guanine-N7-)-methyltransferase activity"/>
    <property type="evidence" value="ECO:0007669"/>
    <property type="project" value="UniProtKB-EC"/>
</dbReference>
<keyword evidence="3" id="KW-0489">Methyltransferase</keyword>
<feature type="domain" description="MRNA cap 0 methyltransferase" evidence="11">
    <location>
        <begin position="1"/>
        <end position="287"/>
    </location>
</feature>
<keyword evidence="7" id="KW-0694">RNA-binding</keyword>
<comment type="caution">
    <text evidence="12">The sequence shown here is derived from an EMBL/GenBank/DDBJ whole genome shotgun (WGS) entry which is preliminary data.</text>
</comment>
<comment type="catalytic activity">
    <reaction evidence="10">
        <text>a 5'-end (5'-triphosphoguanosine)-ribonucleoside in mRNA + S-adenosyl-L-methionine = a 5'-end (N(7)-methyl 5'-triphosphoguanosine)-ribonucleoside in mRNA + S-adenosyl-L-homocysteine</text>
        <dbReference type="Rhea" id="RHEA:67008"/>
        <dbReference type="Rhea" id="RHEA-COMP:17166"/>
        <dbReference type="Rhea" id="RHEA-COMP:17167"/>
        <dbReference type="ChEBI" id="CHEBI:57856"/>
        <dbReference type="ChEBI" id="CHEBI:59789"/>
        <dbReference type="ChEBI" id="CHEBI:156461"/>
        <dbReference type="ChEBI" id="CHEBI:167617"/>
        <dbReference type="EC" id="2.1.1.56"/>
    </reaction>
</comment>
<dbReference type="PROSITE" id="PS51562">
    <property type="entry name" value="RNA_CAP0_MT"/>
    <property type="match status" value="1"/>
</dbReference>
<dbReference type="PANTHER" id="PTHR12189">
    <property type="entry name" value="MRNA GUANINE-7- METHYLTRANSFERASE"/>
    <property type="match status" value="1"/>
</dbReference>
<protein>
    <recommendedName>
        <fullName evidence="2">mRNA (guanine-N(7))-methyltransferase</fullName>
        <ecNumber evidence="2">2.1.1.56</ecNumber>
    </recommendedName>
</protein>
<evidence type="ECO:0000313" key="12">
    <source>
        <dbReference type="EMBL" id="KAA0186648.1"/>
    </source>
</evidence>
<dbReference type="PANTHER" id="PTHR12189:SF2">
    <property type="entry name" value="MRNA CAP GUANINE-N7 METHYLTRANSFERASE"/>
    <property type="match status" value="1"/>
</dbReference>
<dbReference type="GO" id="GO:0005634">
    <property type="term" value="C:nucleus"/>
    <property type="evidence" value="ECO:0007669"/>
    <property type="project" value="UniProtKB-SubCell"/>
</dbReference>
<sequence>MVRENFHTHSLAAVDLGCGKGGDLLKWTKSRHILQDDANIGHLICVDIAETSVRQCKERYEFNKQKRFGAPRFSAEFIVADCTKTSNLESRKDTVCFQSLLGDPTRRVHIVSCQFAFHYCFESLQQAETMVKNAASNLATGGFFLLTIPDANYIMKKLSSEKSNAFGNEVFRIEFPDDRPEVPLLFGDRYQFFLEGAVDCPEFLVHQPTLKSFILMMYRLCLKLCLKYGLECVYQKRFSDVYKDAMQDEQSRMLLQKMSALEPYPSPSGTQSSSNSQEYVAACEHLKQQQSDSNVRPCTLTLSASEWQATSKPFSPPSGRLPVSSLVLRVAGYQ</sequence>
<name>A0A6A0GSP8_HYAAZ</name>